<keyword evidence="13" id="KW-1185">Reference proteome</keyword>
<protein>
    <recommendedName>
        <fullName evidence="9 10">Protein translocase subunit SecY</fullName>
    </recommendedName>
</protein>
<comment type="caution">
    <text evidence="12">The sequence shown here is derived from an EMBL/GenBank/DDBJ whole genome shotgun (WGS) entry which is preliminary data.</text>
</comment>
<keyword evidence="8 10" id="KW-0472">Membrane</keyword>
<accession>A0AA94HL88</accession>
<feature type="transmembrane region" description="Helical" evidence="10">
    <location>
        <begin position="422"/>
        <end position="440"/>
    </location>
</feature>
<evidence type="ECO:0000256" key="9">
    <source>
        <dbReference type="ARBA" id="ARBA00039733"/>
    </source>
</evidence>
<dbReference type="NCBIfam" id="TIGR00967">
    <property type="entry name" value="3a0501s007"/>
    <property type="match status" value="1"/>
</dbReference>
<feature type="transmembrane region" description="Helical" evidence="10">
    <location>
        <begin position="399"/>
        <end position="416"/>
    </location>
</feature>
<comment type="function">
    <text evidence="10">The central subunit of the protein translocation channel SecYEG. Consists of two halves formed by TMs 1-5 and 6-10. These two domains form a lateral gate at the front which open onto the bilayer between TMs 2 and 7, and are clamped together by SecE at the back. The channel is closed by both a pore ring composed of hydrophobic SecY resides and a short helix (helix 2A) on the extracellular side of the membrane which forms a plug. The plug probably moves laterally to allow the channel to open. The ring and the pore may move independently.</text>
</comment>
<keyword evidence="7 10" id="KW-0811">Translocation</keyword>
<feature type="transmembrane region" description="Helical" evidence="10">
    <location>
        <begin position="32"/>
        <end position="50"/>
    </location>
</feature>
<dbReference type="SUPFAM" id="SSF103491">
    <property type="entry name" value="Preprotein translocase SecY subunit"/>
    <property type="match status" value="1"/>
</dbReference>
<organism evidence="12 13">
    <name type="scientific">Agrococcus baldri</name>
    <dbReference type="NCBI Taxonomy" id="153730"/>
    <lineage>
        <taxon>Bacteria</taxon>
        <taxon>Bacillati</taxon>
        <taxon>Actinomycetota</taxon>
        <taxon>Actinomycetes</taxon>
        <taxon>Micrococcales</taxon>
        <taxon>Microbacteriaceae</taxon>
        <taxon>Agrococcus</taxon>
    </lineage>
</organism>
<feature type="transmembrane region" description="Helical" evidence="10">
    <location>
        <begin position="176"/>
        <end position="197"/>
    </location>
</feature>
<reference evidence="12 13" key="1">
    <citation type="submission" date="2016-10" db="EMBL/GenBank/DDBJ databases">
        <authorList>
            <person name="Varghese N."/>
            <person name="Submissions S."/>
        </authorList>
    </citation>
    <scope>NUCLEOTIDE SEQUENCE [LARGE SCALE GENOMIC DNA]</scope>
    <source>
        <strain evidence="12 13">IAM 15147</strain>
    </source>
</reference>
<gene>
    <name evidence="10" type="primary">secY</name>
    <name evidence="12" type="ORF">SAMN04487783_0684</name>
</gene>
<dbReference type="AlphaFoldDB" id="A0AA94HL88"/>
<dbReference type="InterPro" id="IPR023201">
    <property type="entry name" value="SecY_dom_sf"/>
</dbReference>
<keyword evidence="10" id="KW-1003">Cell membrane</keyword>
<feature type="transmembrane region" description="Helical" evidence="10">
    <location>
        <begin position="337"/>
        <end position="358"/>
    </location>
</feature>
<feature type="transmembrane region" description="Helical" evidence="10">
    <location>
        <begin position="235"/>
        <end position="254"/>
    </location>
</feature>
<dbReference type="InterPro" id="IPR030659">
    <property type="entry name" value="SecY_CS"/>
</dbReference>
<evidence type="ECO:0000256" key="1">
    <source>
        <dbReference type="ARBA" id="ARBA00004141"/>
    </source>
</evidence>
<dbReference type="PRINTS" id="PR00303">
    <property type="entry name" value="SECYTRNLCASE"/>
</dbReference>
<keyword evidence="5 10" id="KW-0653">Protein transport</keyword>
<dbReference type="HAMAP" id="MF_01465">
    <property type="entry name" value="SecY"/>
    <property type="match status" value="1"/>
</dbReference>
<evidence type="ECO:0000256" key="2">
    <source>
        <dbReference type="ARBA" id="ARBA00005751"/>
    </source>
</evidence>
<dbReference type="GO" id="GO:0065002">
    <property type="term" value="P:intracellular protein transmembrane transport"/>
    <property type="evidence" value="ECO:0007669"/>
    <property type="project" value="UniProtKB-UniRule"/>
</dbReference>
<evidence type="ECO:0000313" key="12">
    <source>
        <dbReference type="EMBL" id="SFS02794.1"/>
    </source>
</evidence>
<feature type="transmembrane region" description="Helical" evidence="10">
    <location>
        <begin position="130"/>
        <end position="156"/>
    </location>
</feature>
<dbReference type="PROSITE" id="PS00756">
    <property type="entry name" value="SECY_2"/>
    <property type="match status" value="1"/>
</dbReference>
<comment type="subunit">
    <text evidence="10">Component of the Sec protein translocase complex. Heterotrimer consisting of SecY, SecE and SecG subunits. The heterotrimers can form oligomers, although 1 heterotrimer is thought to be able to translocate proteins. Interacts with the ribosome. Interacts with SecDF, and other proteins may be involved. Interacts with SecA.</text>
</comment>
<comment type="similarity">
    <text evidence="2 10 11">Belongs to the SecY/SEC61-alpha family.</text>
</comment>
<dbReference type="Pfam" id="PF00344">
    <property type="entry name" value="SecY"/>
    <property type="match status" value="1"/>
</dbReference>
<comment type="subcellular location">
    <subcellularLocation>
        <location evidence="10">Cell membrane</location>
        <topology evidence="10">Multi-pass membrane protein</topology>
    </subcellularLocation>
    <subcellularLocation>
        <location evidence="1">Membrane</location>
        <topology evidence="1">Multi-pass membrane protein</topology>
    </subcellularLocation>
</comment>
<feature type="transmembrane region" description="Helical" evidence="10">
    <location>
        <begin position="209"/>
        <end position="229"/>
    </location>
</feature>
<dbReference type="PIRSF" id="PIRSF004557">
    <property type="entry name" value="SecY"/>
    <property type="match status" value="1"/>
</dbReference>
<evidence type="ECO:0000256" key="6">
    <source>
        <dbReference type="ARBA" id="ARBA00022989"/>
    </source>
</evidence>
<dbReference type="GO" id="GO:0043952">
    <property type="term" value="P:protein transport by the Sec complex"/>
    <property type="evidence" value="ECO:0007669"/>
    <property type="project" value="UniProtKB-UniRule"/>
</dbReference>
<dbReference type="Gene3D" id="1.10.3370.10">
    <property type="entry name" value="SecY subunit domain"/>
    <property type="match status" value="1"/>
</dbReference>
<dbReference type="InterPro" id="IPR026593">
    <property type="entry name" value="SecY"/>
</dbReference>
<dbReference type="EMBL" id="FOZN01000001">
    <property type="protein sequence ID" value="SFS02794.1"/>
    <property type="molecule type" value="Genomic_DNA"/>
</dbReference>
<evidence type="ECO:0000256" key="3">
    <source>
        <dbReference type="ARBA" id="ARBA00022448"/>
    </source>
</evidence>
<keyword evidence="6 10" id="KW-1133">Transmembrane helix</keyword>
<dbReference type="Proteomes" id="UP000198506">
    <property type="component" value="Unassembled WGS sequence"/>
</dbReference>
<evidence type="ECO:0000256" key="11">
    <source>
        <dbReference type="RuleBase" id="RU004349"/>
    </source>
</evidence>
<dbReference type="InterPro" id="IPR002208">
    <property type="entry name" value="SecY/SEC61-alpha"/>
</dbReference>
<proteinExistence type="inferred from homology"/>
<evidence type="ECO:0000256" key="7">
    <source>
        <dbReference type="ARBA" id="ARBA00023010"/>
    </source>
</evidence>
<feature type="transmembrane region" description="Helical" evidence="10">
    <location>
        <begin position="82"/>
        <end position="109"/>
    </location>
</feature>
<name>A0AA94HL88_9MICO</name>
<sequence>MRGPPRLPFSGRLHVFSAIARIFKTRDLRRKIFFTLAIVAVFRFGSFIPAPFVDYGNVQECIAANQTAQGLYQLVNLFSGGALLQLSIFALGIMPYITAAIITQLLRVVIPHFEALQKEGQQGQAKLTQYTRYMTIALAVLQSTTLITVARSGALFSQTGGPALPQCQNLLTNDSWWSITLMIFTMTAGTGLIMWFGELITERGIGNGMSLLIFVSIAATFPGALGQIFQTQGPNTFAMVLVVGIIIMALVVFVEQSQRRIPVQYAKRMVGRRMYGGQSTYIPIKVNMAGVIPVIFASSLLYLPMLVAQFSTPNDGTAPPEWVLWVQANLTSGDAPLYMLVFFLLTVGFTYFYVAITFNPEEVADNMKKYGGFIPGIRAGRPTAEYLDYVLTRITLPGSLYLGIVALIPLIALSTVGANQNFPFGGASLLIIVGVGLETVRQIDAQLQQRHYEGLIR</sequence>
<feature type="transmembrane region" description="Helical" evidence="10">
    <location>
        <begin position="282"/>
        <end position="303"/>
    </location>
</feature>
<dbReference type="GO" id="GO:0005886">
    <property type="term" value="C:plasma membrane"/>
    <property type="evidence" value="ECO:0007669"/>
    <property type="project" value="UniProtKB-SubCell"/>
</dbReference>
<evidence type="ECO:0000256" key="8">
    <source>
        <dbReference type="ARBA" id="ARBA00023136"/>
    </source>
</evidence>
<keyword evidence="3 10" id="KW-0813">Transport</keyword>
<dbReference type="FunFam" id="1.10.3370.10:FF:000001">
    <property type="entry name" value="Preprotein translocase subunit SecY"/>
    <property type="match status" value="1"/>
</dbReference>
<dbReference type="GO" id="GO:0006605">
    <property type="term" value="P:protein targeting"/>
    <property type="evidence" value="ECO:0007669"/>
    <property type="project" value="UniProtKB-UniRule"/>
</dbReference>
<evidence type="ECO:0000256" key="10">
    <source>
        <dbReference type="HAMAP-Rule" id="MF_01465"/>
    </source>
</evidence>
<evidence type="ECO:0000256" key="5">
    <source>
        <dbReference type="ARBA" id="ARBA00022927"/>
    </source>
</evidence>
<keyword evidence="4 10" id="KW-0812">Transmembrane</keyword>
<dbReference type="PANTHER" id="PTHR10906">
    <property type="entry name" value="SECY/SEC61-ALPHA FAMILY MEMBER"/>
    <property type="match status" value="1"/>
</dbReference>
<evidence type="ECO:0000313" key="13">
    <source>
        <dbReference type="Proteomes" id="UP000198506"/>
    </source>
</evidence>
<evidence type="ECO:0000256" key="4">
    <source>
        <dbReference type="ARBA" id="ARBA00022692"/>
    </source>
</evidence>